<keyword evidence="2" id="KW-0732">Signal</keyword>
<feature type="region of interest" description="Disordered" evidence="4">
    <location>
        <begin position="1332"/>
        <end position="1423"/>
    </location>
</feature>
<feature type="compositionally biased region" description="Polar residues" evidence="4">
    <location>
        <begin position="16"/>
        <end position="46"/>
    </location>
</feature>
<feature type="compositionally biased region" description="Basic and acidic residues" evidence="4">
    <location>
        <begin position="164"/>
        <end position="179"/>
    </location>
</feature>
<dbReference type="InterPro" id="IPR003591">
    <property type="entry name" value="Leu-rich_rpt_typical-subtyp"/>
</dbReference>
<feature type="compositionally biased region" description="Basic and acidic residues" evidence="4">
    <location>
        <begin position="610"/>
        <end position="622"/>
    </location>
</feature>
<feature type="compositionally biased region" description="Basic and acidic residues" evidence="4">
    <location>
        <begin position="1"/>
        <end position="15"/>
    </location>
</feature>
<accession>A0AAE1KGS4</accession>
<keyword evidence="7" id="KW-1185">Reference proteome</keyword>
<keyword evidence="5" id="KW-0472">Membrane</keyword>
<keyword evidence="1" id="KW-0433">Leucine-rich repeat</keyword>
<keyword evidence="5" id="KW-0812">Transmembrane</keyword>
<feature type="compositionally biased region" description="Polar residues" evidence="4">
    <location>
        <begin position="587"/>
        <end position="596"/>
    </location>
</feature>
<name>A0AAE1KGS4_PETCI</name>
<feature type="compositionally biased region" description="Basic and acidic residues" evidence="4">
    <location>
        <begin position="256"/>
        <end position="265"/>
    </location>
</feature>
<dbReference type="PROSITE" id="PS51450">
    <property type="entry name" value="LRR"/>
    <property type="match status" value="3"/>
</dbReference>
<dbReference type="Gene3D" id="3.80.10.10">
    <property type="entry name" value="Ribonuclease Inhibitor"/>
    <property type="match status" value="4"/>
</dbReference>
<sequence length="1423" mass="156827">MKSEDEEREEGRQQSDHIAQSEGQSEQHTRLITLQTGPSNPVQSAGSDDGESEARVNQSEDRNTTTMKDEKSEARGEDGIRSEFKSEGNSQNTSEWKQSESGGEGGKSEQQPTGQSEGRQQNGSEWIQSDKNSTHDKSGGYQSDESEYQSVTLTWQHPTPRTNELLDIKSDESDTRSPSEEEDDQSDKKSEMFVNISDVTLRYANQSEIRVMDGTPVKSENISVTMNNKVSNKSEVKNATTTYNTLNQSEMTPDVSDSRNERDNESDFNNNNFNNNKYNNISPPNKRDNQTETIDQREGYHTIQSDKKSDNQSAAAATAVSVQVQRGSESDESESSESDGRVSAPVDPQSDIQSEVNQSEPGPGVNRSEMSSGDIQSDTRNNYLHEIKRDPTSQIQSESINVNKSDQISEIKSEHASNNQSEFTSDHKSDIKTKIKSDNARANQSDITEEIHSDIQREIIGKNQSEITGENQSDILGEIQSDIQRELTGKNQSYTTGENQSDIQSDIQSEITGEIQSDITEEIQSDIQSDIQREITGEIQSDITEDNQSDIQSDIQNEITGENQSDIQSDLIVEMLHQHNHHHNHQSDTGNGNNQSDPKRDLSSYFQSEPQRDPNTDLERDSVGGVTSLCPPSCFCEEEAEYATCVGDGQWAPPVLPLGVSRVQVRGFLMPELGVAGLEALGGRGLRELQVSQCRLAHLRHAAFTALPDLDRLDLSDNRLTQLGPDSLRGLAALRHLDLSSNHLANLTRPFTWLGSLQHLNLRDNRLSRLARDTFTGLARVQYVNLDGNRIVWVDVAAFQHLTSLAHLILSNNPLSTLATLDFFGSRLQYIDVSNIGIQRVPQALTQFVRDLRLGKNSIREIHRGDLDSYPYLGLLVLDDNGLELLEEDALGRHEDLARLWLNGNRLNNIPLSLPPALRDLYVEENLITELREGDFRALGRLEQLFLQRNQIASIAACALCDLTSLKGLDLQANQLANLSGPVFSRLASLETLDLSQNPLLALDSSVFTGLTAVRVLQVSRVHSLTLHLPDTLLDPLKGLQILEMYGSPRVVERICNTTRMLHSLRSLRELNIMHNDIIALRPDFPVFFPKLQVAKLSGNAWDCSLSERVLWMKRWMTRSPVHFYKSHSIRCATPHSLGYKPVMLLEESDFTTTPPPLTTTTTTSQGGQQGRDEGRRDTLHDNTVVERMEPTQREGESLATTTRICTKAKKGKGGGVRRGHGHARERGGVGLGVGTAAGYKDLWVYRGDSHHTIRSNQPLPVGLGHGRVSDGAVVGAGVVATCVGVALLVGGFLLARGRGKGGQSWDGWTSYWYDSSSDDVVLTLGLSSLPTHHTDGGRGGGGGGGGDEIDDGEEEEEDEEEGVVTESEGTVGVLTDTHHGLNNRLYLLLQAPPHPPSPTAPLTPPPPPPPPCPSHPLPSLST</sequence>
<evidence type="ECO:0000313" key="7">
    <source>
        <dbReference type="Proteomes" id="UP001286313"/>
    </source>
</evidence>
<dbReference type="PRINTS" id="PR00019">
    <property type="entry name" value="LEURICHRPT"/>
</dbReference>
<dbReference type="EMBL" id="JAWQEG010002363">
    <property type="protein sequence ID" value="KAK3872497.1"/>
    <property type="molecule type" value="Genomic_DNA"/>
</dbReference>
<dbReference type="SMART" id="SM00369">
    <property type="entry name" value="LRR_TYP"/>
    <property type="match status" value="12"/>
</dbReference>
<feature type="compositionally biased region" description="Polar residues" evidence="4">
    <location>
        <begin position="242"/>
        <end position="251"/>
    </location>
</feature>
<feature type="compositionally biased region" description="Polar residues" evidence="4">
    <location>
        <begin position="392"/>
        <end position="406"/>
    </location>
</feature>
<feature type="compositionally biased region" description="Polar residues" evidence="4">
    <location>
        <begin position="140"/>
        <end position="162"/>
    </location>
</feature>
<feature type="compositionally biased region" description="Basic residues" evidence="4">
    <location>
        <begin position="1209"/>
        <end position="1222"/>
    </location>
</feature>
<feature type="compositionally biased region" description="Low complexity" evidence="4">
    <location>
        <begin position="1365"/>
        <end position="1374"/>
    </location>
</feature>
<feature type="region of interest" description="Disordered" evidence="4">
    <location>
        <begin position="1209"/>
        <end position="1229"/>
    </location>
</feature>
<dbReference type="GO" id="GO:0005615">
    <property type="term" value="C:extracellular space"/>
    <property type="evidence" value="ECO:0007669"/>
    <property type="project" value="TreeGrafter"/>
</dbReference>
<feature type="compositionally biased region" description="Polar residues" evidence="4">
    <location>
        <begin position="112"/>
        <end position="131"/>
    </location>
</feature>
<feature type="compositionally biased region" description="Polar residues" evidence="4">
    <location>
        <begin position="368"/>
        <end position="382"/>
    </location>
</feature>
<comment type="caution">
    <text evidence="6">The sequence shown here is derived from an EMBL/GenBank/DDBJ whole genome shotgun (WGS) entry which is preliminary data.</text>
</comment>
<proteinExistence type="predicted"/>
<reference evidence="6" key="1">
    <citation type="submission" date="2023-10" db="EMBL/GenBank/DDBJ databases">
        <title>Genome assemblies of two species of porcelain crab, Petrolisthes cinctipes and Petrolisthes manimaculis (Anomura: Porcellanidae).</title>
        <authorList>
            <person name="Angst P."/>
        </authorList>
    </citation>
    <scope>NUCLEOTIDE SEQUENCE</scope>
    <source>
        <strain evidence="6">PB745_01</strain>
        <tissue evidence="6">Gill</tissue>
    </source>
</reference>
<dbReference type="InterPro" id="IPR050328">
    <property type="entry name" value="Dev_Immune_Receptor"/>
</dbReference>
<feature type="compositionally biased region" description="Basic and acidic residues" evidence="4">
    <location>
        <begin position="424"/>
        <end position="439"/>
    </location>
</feature>
<gene>
    <name evidence="6" type="ORF">Pcinc_022417</name>
</gene>
<feature type="compositionally biased region" description="Pro residues" evidence="4">
    <location>
        <begin position="1393"/>
        <end position="1417"/>
    </location>
</feature>
<evidence type="ECO:0000256" key="3">
    <source>
        <dbReference type="ARBA" id="ARBA00022737"/>
    </source>
</evidence>
<feature type="region of interest" description="Disordered" evidence="4">
    <location>
        <begin position="302"/>
        <end position="444"/>
    </location>
</feature>
<feature type="compositionally biased region" description="Low complexity" evidence="4">
    <location>
        <begin position="312"/>
        <end position="325"/>
    </location>
</feature>
<dbReference type="GO" id="GO:0031012">
    <property type="term" value="C:extracellular matrix"/>
    <property type="evidence" value="ECO:0007669"/>
    <property type="project" value="TreeGrafter"/>
</dbReference>
<dbReference type="InterPro" id="IPR032675">
    <property type="entry name" value="LRR_dom_sf"/>
</dbReference>
<dbReference type="PANTHER" id="PTHR24373:SF370">
    <property type="entry name" value="FISH-LIPS, ISOFORM E"/>
    <property type="match status" value="1"/>
</dbReference>
<evidence type="ECO:0000313" key="6">
    <source>
        <dbReference type="EMBL" id="KAK3872497.1"/>
    </source>
</evidence>
<dbReference type="Pfam" id="PF13855">
    <property type="entry name" value="LRR_8"/>
    <property type="match status" value="3"/>
</dbReference>
<keyword evidence="3" id="KW-0677">Repeat</keyword>
<feature type="compositionally biased region" description="Low complexity" evidence="4">
    <location>
        <begin position="267"/>
        <end position="284"/>
    </location>
</feature>
<feature type="transmembrane region" description="Helical" evidence="5">
    <location>
        <begin position="1273"/>
        <end position="1296"/>
    </location>
</feature>
<dbReference type="PANTHER" id="PTHR24373">
    <property type="entry name" value="SLIT RELATED LEUCINE-RICH REPEAT NEURONAL PROTEIN"/>
    <property type="match status" value="1"/>
</dbReference>
<organism evidence="6 7">
    <name type="scientific">Petrolisthes cinctipes</name>
    <name type="common">Flat porcelain crab</name>
    <dbReference type="NCBI Taxonomy" id="88211"/>
    <lineage>
        <taxon>Eukaryota</taxon>
        <taxon>Metazoa</taxon>
        <taxon>Ecdysozoa</taxon>
        <taxon>Arthropoda</taxon>
        <taxon>Crustacea</taxon>
        <taxon>Multicrustacea</taxon>
        <taxon>Malacostraca</taxon>
        <taxon>Eumalacostraca</taxon>
        <taxon>Eucarida</taxon>
        <taxon>Decapoda</taxon>
        <taxon>Pleocyemata</taxon>
        <taxon>Anomura</taxon>
        <taxon>Galatheoidea</taxon>
        <taxon>Porcellanidae</taxon>
        <taxon>Petrolisthes</taxon>
    </lineage>
</organism>
<dbReference type="Proteomes" id="UP001286313">
    <property type="component" value="Unassembled WGS sequence"/>
</dbReference>
<feature type="compositionally biased region" description="Acidic residues" evidence="4">
    <location>
        <begin position="1348"/>
        <end position="1364"/>
    </location>
</feature>
<dbReference type="SUPFAM" id="SSF52058">
    <property type="entry name" value="L domain-like"/>
    <property type="match status" value="1"/>
</dbReference>
<feature type="region of interest" description="Disordered" evidence="4">
    <location>
        <begin position="1"/>
        <end position="192"/>
    </location>
</feature>
<feature type="region of interest" description="Disordered" evidence="4">
    <location>
        <begin position="580"/>
        <end position="623"/>
    </location>
</feature>
<keyword evidence="5" id="KW-1133">Transmembrane helix</keyword>
<evidence type="ECO:0000256" key="5">
    <source>
        <dbReference type="SAM" id="Phobius"/>
    </source>
</evidence>
<feature type="compositionally biased region" description="Basic and acidic residues" evidence="4">
    <location>
        <begin position="52"/>
        <end position="86"/>
    </location>
</feature>
<evidence type="ECO:0000256" key="2">
    <source>
        <dbReference type="ARBA" id="ARBA00022729"/>
    </source>
</evidence>
<feature type="region of interest" description="Disordered" evidence="4">
    <location>
        <begin position="1150"/>
        <end position="1182"/>
    </location>
</feature>
<feature type="compositionally biased region" description="Gly residues" evidence="4">
    <location>
        <begin position="1338"/>
        <end position="1347"/>
    </location>
</feature>
<dbReference type="SUPFAM" id="SSF52047">
    <property type="entry name" value="RNI-like"/>
    <property type="match status" value="1"/>
</dbReference>
<feature type="compositionally biased region" description="Polar residues" evidence="4">
    <location>
        <begin position="350"/>
        <end position="360"/>
    </location>
</feature>
<evidence type="ECO:0000256" key="4">
    <source>
        <dbReference type="SAM" id="MobiDB-lite"/>
    </source>
</evidence>
<evidence type="ECO:0000256" key="1">
    <source>
        <dbReference type="ARBA" id="ARBA00022614"/>
    </source>
</evidence>
<feature type="region of interest" description="Disordered" evidence="4">
    <location>
        <begin position="242"/>
        <end position="290"/>
    </location>
</feature>
<dbReference type="InterPro" id="IPR001611">
    <property type="entry name" value="Leu-rich_rpt"/>
</dbReference>
<feature type="compositionally biased region" description="Basic and acidic residues" evidence="4">
    <location>
        <begin position="1171"/>
        <end position="1182"/>
    </location>
</feature>
<protein>
    <submittedName>
        <fullName evidence="6">Uncharacterized protein</fullName>
    </submittedName>
</protein>